<dbReference type="HAMAP" id="MF_01448">
    <property type="entry name" value="UPF0473"/>
    <property type="match status" value="1"/>
</dbReference>
<dbReference type="NCBIfam" id="NF010217">
    <property type="entry name" value="PRK13678.1-4"/>
    <property type="match status" value="1"/>
</dbReference>
<evidence type="ECO:0000313" key="3">
    <source>
        <dbReference type="EMBL" id="MDQ0158711.1"/>
    </source>
</evidence>
<dbReference type="Proteomes" id="UP001224359">
    <property type="component" value="Unassembled WGS sequence"/>
</dbReference>
<dbReference type="RefSeq" id="WP_167261013.1">
    <property type="nucleotide sequence ID" value="NZ_JAUSTQ010000002.1"/>
</dbReference>
<dbReference type="Pfam" id="PF06949">
    <property type="entry name" value="DUF1292"/>
    <property type="match status" value="1"/>
</dbReference>
<gene>
    <name evidence="3" type="ORF">J2S77_000667</name>
</gene>
<comment type="caution">
    <text evidence="3">The sequence shown here is derived from an EMBL/GenBank/DDBJ whole genome shotgun (WGS) entry which is preliminary data.</text>
</comment>
<evidence type="ECO:0000313" key="4">
    <source>
        <dbReference type="Proteomes" id="UP001224359"/>
    </source>
</evidence>
<sequence>MQEKERIIIPDESGEEHLFDVLFTFDVDHTEKSYLVAVPAEQEEEEEVEVFAFRYEEAEGDSDDLTLFQIETEEEWNMVEEMLATFTESDEESE</sequence>
<proteinExistence type="inferred from homology"/>
<dbReference type="NCBIfam" id="NF010222">
    <property type="entry name" value="PRK13678.2-5"/>
    <property type="match status" value="1"/>
</dbReference>
<name>A0ABT9VCL2_9BACI</name>
<keyword evidence="4" id="KW-1185">Reference proteome</keyword>
<dbReference type="InterPro" id="IPR009711">
    <property type="entry name" value="UPF0473"/>
</dbReference>
<dbReference type="PANTHER" id="PTHR40066:SF1">
    <property type="entry name" value="UPF0473 PROTEIN CBO2561_CLC_2432"/>
    <property type="match status" value="1"/>
</dbReference>
<reference evidence="3 4" key="1">
    <citation type="submission" date="2023-07" db="EMBL/GenBank/DDBJ databases">
        <title>Genomic Encyclopedia of Type Strains, Phase IV (KMG-IV): sequencing the most valuable type-strain genomes for metagenomic binning, comparative biology and taxonomic classification.</title>
        <authorList>
            <person name="Goeker M."/>
        </authorList>
    </citation>
    <scope>NUCLEOTIDE SEQUENCE [LARGE SCALE GENOMIC DNA]</scope>
    <source>
        <strain evidence="3 4">DSM 16460</strain>
    </source>
</reference>
<comment type="similarity">
    <text evidence="1 2">Belongs to the UPF0473 family.</text>
</comment>
<accession>A0ABT9VCL2</accession>
<protein>
    <recommendedName>
        <fullName evidence="2">UPF0473 protein J2S77_000667</fullName>
    </recommendedName>
</protein>
<dbReference type="PANTHER" id="PTHR40066">
    <property type="entry name" value="UPF0473 PROTEIN CBO2561/CLC_2432"/>
    <property type="match status" value="1"/>
</dbReference>
<evidence type="ECO:0000256" key="1">
    <source>
        <dbReference type="ARBA" id="ARBA00008439"/>
    </source>
</evidence>
<dbReference type="EMBL" id="JAUSTQ010000002">
    <property type="protein sequence ID" value="MDQ0158711.1"/>
    <property type="molecule type" value="Genomic_DNA"/>
</dbReference>
<evidence type="ECO:0000256" key="2">
    <source>
        <dbReference type="HAMAP-Rule" id="MF_01448"/>
    </source>
</evidence>
<organism evidence="3 4">
    <name type="scientific">Alkalibacillus salilacus</name>
    <dbReference type="NCBI Taxonomy" id="284582"/>
    <lineage>
        <taxon>Bacteria</taxon>
        <taxon>Bacillati</taxon>
        <taxon>Bacillota</taxon>
        <taxon>Bacilli</taxon>
        <taxon>Bacillales</taxon>
        <taxon>Bacillaceae</taxon>
        <taxon>Alkalibacillus</taxon>
    </lineage>
</organism>